<dbReference type="Proteomes" id="UP000654918">
    <property type="component" value="Unassembled WGS sequence"/>
</dbReference>
<accession>A0A8H6KLT8</accession>
<comment type="caution">
    <text evidence="1">The sequence shown here is derived from an EMBL/GenBank/DDBJ whole genome shotgun (WGS) entry which is preliminary data.</text>
</comment>
<keyword evidence="2" id="KW-1185">Reference proteome</keyword>
<proteinExistence type="predicted"/>
<dbReference type="AlphaFoldDB" id="A0A8H6KLT8"/>
<evidence type="ECO:0000313" key="2">
    <source>
        <dbReference type="Proteomes" id="UP000654918"/>
    </source>
</evidence>
<dbReference type="EMBL" id="WIGO01000058">
    <property type="protein sequence ID" value="KAF6833445.1"/>
    <property type="molecule type" value="Genomic_DNA"/>
</dbReference>
<organism evidence="1 2">
    <name type="scientific">Colletotrichum plurivorum</name>
    <dbReference type="NCBI Taxonomy" id="2175906"/>
    <lineage>
        <taxon>Eukaryota</taxon>
        <taxon>Fungi</taxon>
        <taxon>Dikarya</taxon>
        <taxon>Ascomycota</taxon>
        <taxon>Pezizomycotina</taxon>
        <taxon>Sordariomycetes</taxon>
        <taxon>Hypocreomycetidae</taxon>
        <taxon>Glomerellales</taxon>
        <taxon>Glomerellaceae</taxon>
        <taxon>Colletotrichum</taxon>
        <taxon>Colletotrichum orchidearum species complex</taxon>
    </lineage>
</organism>
<evidence type="ECO:0000313" key="1">
    <source>
        <dbReference type="EMBL" id="KAF6833445.1"/>
    </source>
</evidence>
<reference evidence="1" key="1">
    <citation type="journal article" date="2020" name="Phytopathology">
        <title>Genome Sequence Resources of Colletotrichum truncatum, C. plurivorum, C. musicola, and C. sojae: Four Species Pathogenic to Soybean (Glycine max).</title>
        <authorList>
            <person name="Rogerio F."/>
            <person name="Boufleur T.R."/>
            <person name="Ciampi-Guillardi M."/>
            <person name="Sukno S.A."/>
            <person name="Thon M.R."/>
            <person name="Massola Junior N.S."/>
            <person name="Baroncelli R."/>
        </authorList>
    </citation>
    <scope>NUCLEOTIDE SEQUENCE</scope>
    <source>
        <strain evidence="1">LFN00145</strain>
    </source>
</reference>
<name>A0A8H6KLT8_9PEZI</name>
<protein>
    <submittedName>
        <fullName evidence="1">Uncharacterized protein</fullName>
    </submittedName>
</protein>
<sequence length="270" mass="30998">MAVRPTGPRKSGVHFFSVQRDINNHFTTTLPSFSETSRLPWNPSAYFFDFGMWTACKESRAVVTSNIRKRFETRDLKYSALAEVRHNQKDITFGLFPIYDLICIQPPETESLASRYYNVLSGFNIRGSSSPYYAYIGFEYDVSWTFDPDNDNIHDMTDEPGSRGAFFTLLAKMISGELRAHLHLIQYGAKLKPNKRVWETFYGNGFNFAVAEYDNVEMEDTCDGMNAWDFIRMVTYKGETCWAGWKDDRCGGHLSPGFHIKIGADSQIRI</sequence>
<gene>
    <name evidence="1" type="ORF">CPLU01_05483</name>
</gene>